<dbReference type="Proteomes" id="UP001210231">
    <property type="component" value="Unassembled WGS sequence"/>
</dbReference>
<comment type="caution">
    <text evidence="2">The sequence shown here is derived from an EMBL/GenBank/DDBJ whole genome shotgun (WGS) entry which is preliminary data.</text>
</comment>
<proteinExistence type="predicted"/>
<evidence type="ECO:0000313" key="2">
    <source>
        <dbReference type="EMBL" id="MDA3616572.1"/>
    </source>
</evidence>
<name>A0ABT4UQE4_9BACT</name>
<evidence type="ECO:0000313" key="3">
    <source>
        <dbReference type="Proteomes" id="UP001210231"/>
    </source>
</evidence>
<feature type="compositionally biased region" description="Acidic residues" evidence="1">
    <location>
        <begin position="107"/>
        <end position="117"/>
    </location>
</feature>
<dbReference type="EMBL" id="JAQGEF010000035">
    <property type="protein sequence ID" value="MDA3616572.1"/>
    <property type="molecule type" value="Genomic_DNA"/>
</dbReference>
<sequence>MNEKSMEEAMKELLSMDNKTTYPKAKAAIDRYRVQNPGQTEFANVSKKNLLKFLENPEMVALRMYFATNEKNENTLVFVGIDASGENILNTKPTMAAKSSGPAIDGGTEDDVDDDSLMNEFQLYPPPPKPNNNL</sequence>
<feature type="region of interest" description="Disordered" evidence="1">
    <location>
        <begin position="93"/>
        <end position="134"/>
    </location>
</feature>
<protein>
    <submittedName>
        <fullName evidence="2">Uncharacterized protein</fullName>
    </submittedName>
</protein>
<reference evidence="2 3" key="1">
    <citation type="submission" date="2022-12" db="EMBL/GenBank/DDBJ databases">
        <title>Chitinophagaceae gen. sp. nov., a new member of the family Chitinophagaceae, isolated from soil in a chemical factory.</title>
        <authorList>
            <person name="Ke Z."/>
        </authorList>
    </citation>
    <scope>NUCLEOTIDE SEQUENCE [LARGE SCALE GENOMIC DNA]</scope>
    <source>
        <strain evidence="2 3">LY-5</strain>
    </source>
</reference>
<organism evidence="2 3">
    <name type="scientific">Polluticaenibacter yanchengensis</name>
    <dbReference type="NCBI Taxonomy" id="3014562"/>
    <lineage>
        <taxon>Bacteria</taxon>
        <taxon>Pseudomonadati</taxon>
        <taxon>Bacteroidota</taxon>
        <taxon>Chitinophagia</taxon>
        <taxon>Chitinophagales</taxon>
        <taxon>Chitinophagaceae</taxon>
        <taxon>Polluticaenibacter</taxon>
    </lineage>
</organism>
<dbReference type="RefSeq" id="WP_407032902.1">
    <property type="nucleotide sequence ID" value="NZ_JAQGEF010000035.1"/>
</dbReference>
<gene>
    <name evidence="2" type="ORF">O3P16_17300</name>
</gene>
<accession>A0ABT4UQE4</accession>
<keyword evidence="3" id="KW-1185">Reference proteome</keyword>
<feature type="compositionally biased region" description="Pro residues" evidence="1">
    <location>
        <begin position="124"/>
        <end position="134"/>
    </location>
</feature>
<evidence type="ECO:0000256" key="1">
    <source>
        <dbReference type="SAM" id="MobiDB-lite"/>
    </source>
</evidence>